<feature type="region of interest" description="Disordered" evidence="1">
    <location>
        <begin position="29"/>
        <end position="73"/>
    </location>
</feature>
<dbReference type="Proteomes" id="UP001549291">
    <property type="component" value="Unassembled WGS sequence"/>
</dbReference>
<dbReference type="RefSeq" id="WP_014494968.1">
    <property type="nucleotide sequence ID" value="NZ_BJNK01000009.1"/>
</dbReference>
<gene>
    <name evidence="3" type="ORF">ABIF63_005456</name>
</gene>
<feature type="compositionally biased region" description="Basic and acidic residues" evidence="1">
    <location>
        <begin position="38"/>
        <end position="52"/>
    </location>
</feature>
<protein>
    <submittedName>
        <fullName evidence="3">Archaellum component FlaG (FlaF/FlaG flagellin family)</fullName>
    </submittedName>
</protein>
<proteinExistence type="predicted"/>
<organism evidence="3 4">
    <name type="scientific">Bradyrhizobium japonicum</name>
    <dbReference type="NCBI Taxonomy" id="375"/>
    <lineage>
        <taxon>Bacteria</taxon>
        <taxon>Pseudomonadati</taxon>
        <taxon>Pseudomonadota</taxon>
        <taxon>Alphaproteobacteria</taxon>
        <taxon>Hyphomicrobiales</taxon>
        <taxon>Nitrobacteraceae</taxon>
        <taxon>Bradyrhizobium</taxon>
    </lineage>
</organism>
<dbReference type="GeneID" id="64070104"/>
<keyword evidence="3" id="KW-0966">Cell projection</keyword>
<sequence>MRQIVLSTVAVALIAASASQALAAEALAAGAQSRPHVRKDSAVSDQTRKARDAVNQPSQPAWQYPGWSAPAGR</sequence>
<keyword evidence="3" id="KW-0969">Cilium</keyword>
<name>A0ABV2RXN6_BRAJP</name>
<evidence type="ECO:0000256" key="1">
    <source>
        <dbReference type="SAM" id="MobiDB-lite"/>
    </source>
</evidence>
<evidence type="ECO:0000313" key="3">
    <source>
        <dbReference type="EMBL" id="MET4721350.1"/>
    </source>
</evidence>
<evidence type="ECO:0000313" key="4">
    <source>
        <dbReference type="Proteomes" id="UP001549291"/>
    </source>
</evidence>
<keyword evidence="3" id="KW-0282">Flagellum</keyword>
<reference evidence="3 4" key="1">
    <citation type="submission" date="2024-06" db="EMBL/GenBank/DDBJ databases">
        <title>Genomic Encyclopedia of Type Strains, Phase V (KMG-V): Genome sequencing to study the core and pangenomes of soil and plant-associated prokaryotes.</title>
        <authorList>
            <person name="Whitman W."/>
        </authorList>
    </citation>
    <scope>NUCLEOTIDE SEQUENCE [LARGE SCALE GENOMIC DNA]</scope>
    <source>
        <strain evidence="3 4">USDA 160</strain>
    </source>
</reference>
<accession>A0ABV2RXN6</accession>
<evidence type="ECO:0000256" key="2">
    <source>
        <dbReference type="SAM" id="SignalP"/>
    </source>
</evidence>
<dbReference type="EMBL" id="JBEPTQ010000002">
    <property type="protein sequence ID" value="MET4721350.1"/>
    <property type="molecule type" value="Genomic_DNA"/>
</dbReference>
<comment type="caution">
    <text evidence="3">The sequence shown here is derived from an EMBL/GenBank/DDBJ whole genome shotgun (WGS) entry which is preliminary data.</text>
</comment>
<feature type="chain" id="PRO_5047143815" evidence="2">
    <location>
        <begin position="24"/>
        <end position="73"/>
    </location>
</feature>
<feature type="signal peptide" evidence="2">
    <location>
        <begin position="1"/>
        <end position="23"/>
    </location>
</feature>
<keyword evidence="4" id="KW-1185">Reference proteome</keyword>
<keyword evidence="2" id="KW-0732">Signal</keyword>